<dbReference type="InterPro" id="IPR030395">
    <property type="entry name" value="GP_PDE_dom"/>
</dbReference>
<sequence length="324" mass="36020">MSGPLVIGHRGASGHRPEHTAAAYRLAWRSGADSVEPDVVATRDGVLVCRHDLELSRTTDVADHPELAHLRRRQVVDGQVEEGWFVHDLDLDQLRTLRARERWPRRRRRSAAFDDRLPILTLAELLELREQESARAGRALGVHVELKHGAHLAGLGLPLVEPLVDLLRQHRLTTALAPLTVMAFEADLLRGLRREVDVDLVQLVDKHQTKALRRGRLHKVGEYATGVGLHKQLALPRDAEGRSTGPGPAVERVQSRGLDVLVWTLRDENRYLPTELQVPGPSRRHGHADREVQALLALGVDGLLCDHPETAVEVISRRTAAVAV</sequence>
<dbReference type="InterPro" id="IPR017946">
    <property type="entry name" value="PLC-like_Pdiesterase_TIM-brl"/>
</dbReference>
<evidence type="ECO:0000256" key="1">
    <source>
        <dbReference type="ARBA" id="ARBA00007277"/>
    </source>
</evidence>
<dbReference type="Pfam" id="PF03009">
    <property type="entry name" value="GDPD"/>
    <property type="match status" value="1"/>
</dbReference>
<name>A0A3N2CR85_9ACTN</name>
<keyword evidence="3" id="KW-0732">Signal</keyword>
<feature type="domain" description="GP-PDE" evidence="7">
    <location>
        <begin position="4"/>
        <end position="315"/>
    </location>
</feature>
<protein>
    <recommendedName>
        <fullName evidence="2">glycerophosphodiester phosphodiesterase</fullName>
        <ecNumber evidence="2">3.1.4.46</ecNumber>
    </recommendedName>
</protein>
<dbReference type="AlphaFoldDB" id="A0A3N2CR85"/>
<evidence type="ECO:0000313" key="9">
    <source>
        <dbReference type="Proteomes" id="UP000281738"/>
    </source>
</evidence>
<evidence type="ECO:0000256" key="6">
    <source>
        <dbReference type="ARBA" id="ARBA00047512"/>
    </source>
</evidence>
<gene>
    <name evidence="8" type="ORF">EDD33_0892</name>
</gene>
<evidence type="ECO:0000313" key="8">
    <source>
        <dbReference type="EMBL" id="ROR90057.1"/>
    </source>
</evidence>
<dbReference type="RefSeq" id="WP_170169696.1">
    <property type="nucleotide sequence ID" value="NZ_RKHO01000001.1"/>
</dbReference>
<evidence type="ECO:0000256" key="2">
    <source>
        <dbReference type="ARBA" id="ARBA00012247"/>
    </source>
</evidence>
<proteinExistence type="inferred from homology"/>
<dbReference type="GO" id="GO:0042597">
    <property type="term" value="C:periplasmic space"/>
    <property type="evidence" value="ECO:0007669"/>
    <property type="project" value="TreeGrafter"/>
</dbReference>
<dbReference type="SUPFAM" id="SSF51695">
    <property type="entry name" value="PLC-like phosphodiesterases"/>
    <property type="match status" value="1"/>
</dbReference>
<dbReference type="Proteomes" id="UP000281738">
    <property type="component" value="Unassembled WGS sequence"/>
</dbReference>
<evidence type="ECO:0000256" key="4">
    <source>
        <dbReference type="ARBA" id="ARBA00022798"/>
    </source>
</evidence>
<comment type="similarity">
    <text evidence="1">Belongs to the glycerophosphoryl diester phosphodiesterase family.</text>
</comment>
<dbReference type="GO" id="GO:0006071">
    <property type="term" value="P:glycerol metabolic process"/>
    <property type="evidence" value="ECO:0007669"/>
    <property type="project" value="UniProtKB-KW"/>
</dbReference>
<evidence type="ECO:0000256" key="3">
    <source>
        <dbReference type="ARBA" id="ARBA00022729"/>
    </source>
</evidence>
<comment type="catalytic activity">
    <reaction evidence="6">
        <text>a sn-glycero-3-phosphodiester + H2O = an alcohol + sn-glycerol 3-phosphate + H(+)</text>
        <dbReference type="Rhea" id="RHEA:12969"/>
        <dbReference type="ChEBI" id="CHEBI:15377"/>
        <dbReference type="ChEBI" id="CHEBI:15378"/>
        <dbReference type="ChEBI" id="CHEBI:30879"/>
        <dbReference type="ChEBI" id="CHEBI:57597"/>
        <dbReference type="ChEBI" id="CHEBI:83408"/>
        <dbReference type="EC" id="3.1.4.46"/>
    </reaction>
</comment>
<evidence type="ECO:0000256" key="5">
    <source>
        <dbReference type="ARBA" id="ARBA00022801"/>
    </source>
</evidence>
<dbReference type="GO" id="GO:0008889">
    <property type="term" value="F:glycerophosphodiester phosphodiesterase activity"/>
    <property type="evidence" value="ECO:0007669"/>
    <property type="project" value="UniProtKB-EC"/>
</dbReference>
<dbReference type="Gene3D" id="3.20.20.190">
    <property type="entry name" value="Phosphatidylinositol (PI) phosphodiesterase"/>
    <property type="match status" value="1"/>
</dbReference>
<dbReference type="PANTHER" id="PTHR43620:SF7">
    <property type="entry name" value="GLYCEROPHOSPHODIESTER PHOSPHODIESTERASE GDPD5-RELATED"/>
    <property type="match status" value="1"/>
</dbReference>
<comment type="caution">
    <text evidence="8">The sequence shown here is derived from an EMBL/GenBank/DDBJ whole genome shotgun (WGS) entry which is preliminary data.</text>
</comment>
<dbReference type="PROSITE" id="PS51704">
    <property type="entry name" value="GP_PDE"/>
    <property type="match status" value="1"/>
</dbReference>
<reference evidence="8 9" key="1">
    <citation type="submission" date="2018-11" db="EMBL/GenBank/DDBJ databases">
        <title>Sequencing the genomes of 1000 actinobacteria strains.</title>
        <authorList>
            <person name="Klenk H.-P."/>
        </authorList>
    </citation>
    <scope>NUCLEOTIDE SEQUENCE [LARGE SCALE GENOMIC DNA]</scope>
    <source>
        <strain evidence="8 9">DSM 12652</strain>
    </source>
</reference>
<keyword evidence="9" id="KW-1185">Reference proteome</keyword>
<dbReference type="EMBL" id="RKHO01000001">
    <property type="protein sequence ID" value="ROR90057.1"/>
    <property type="molecule type" value="Genomic_DNA"/>
</dbReference>
<keyword evidence="5" id="KW-0378">Hydrolase</keyword>
<evidence type="ECO:0000259" key="7">
    <source>
        <dbReference type="PROSITE" id="PS51704"/>
    </source>
</evidence>
<dbReference type="EC" id="3.1.4.46" evidence="2"/>
<dbReference type="PANTHER" id="PTHR43620">
    <property type="entry name" value="GLYCEROPHOSPHORYL DIESTER PHOSPHODIESTERASE"/>
    <property type="match status" value="1"/>
</dbReference>
<accession>A0A3N2CR85</accession>
<keyword evidence="4" id="KW-0319">Glycerol metabolism</keyword>
<organism evidence="8 9">
    <name type="scientific">Nocardioides aurantiacus</name>
    <dbReference type="NCBI Taxonomy" id="86796"/>
    <lineage>
        <taxon>Bacteria</taxon>
        <taxon>Bacillati</taxon>
        <taxon>Actinomycetota</taxon>
        <taxon>Actinomycetes</taxon>
        <taxon>Propionibacteriales</taxon>
        <taxon>Nocardioidaceae</taxon>
        <taxon>Nocardioides</taxon>
    </lineage>
</organism>
<dbReference type="GO" id="GO:0006629">
    <property type="term" value="P:lipid metabolic process"/>
    <property type="evidence" value="ECO:0007669"/>
    <property type="project" value="InterPro"/>
</dbReference>